<dbReference type="EMBL" id="MU128980">
    <property type="protein sequence ID" value="KAF9512934.1"/>
    <property type="molecule type" value="Genomic_DNA"/>
</dbReference>
<evidence type="ECO:0000313" key="1">
    <source>
        <dbReference type="EMBL" id="KAF9512934.1"/>
    </source>
</evidence>
<dbReference type="AlphaFoldDB" id="A0A9P6DVR0"/>
<sequence>MPRVFLPDHYNAKGAGNYGPNCAPGEDMEAEAENYEILKQHRRPNICVTGAVQNGDCAVDPHLVLDGILKGLHFLHDTLNLVRNDINPTDIMPDDDRNAVFIDFDPIGQEIGLFRKAGTFGWNMNPSPTVSLPESDRYGLTLIANFLE</sequence>
<comment type="caution">
    <text evidence="1">The sequence shown here is derived from an EMBL/GenBank/DDBJ whole genome shotgun (WGS) entry which is preliminary data.</text>
</comment>
<dbReference type="OrthoDB" id="4062651at2759"/>
<proteinExistence type="predicted"/>
<name>A0A9P6DVR0_9AGAM</name>
<accession>A0A9P6DVR0</accession>
<reference evidence="1" key="1">
    <citation type="journal article" date="2020" name="Nat. Commun.">
        <title>Large-scale genome sequencing of mycorrhizal fungi provides insights into the early evolution of symbiotic traits.</title>
        <authorList>
            <person name="Miyauchi S."/>
            <person name="Kiss E."/>
            <person name="Kuo A."/>
            <person name="Drula E."/>
            <person name="Kohler A."/>
            <person name="Sanchez-Garcia M."/>
            <person name="Morin E."/>
            <person name="Andreopoulos B."/>
            <person name="Barry K.W."/>
            <person name="Bonito G."/>
            <person name="Buee M."/>
            <person name="Carver A."/>
            <person name="Chen C."/>
            <person name="Cichocki N."/>
            <person name="Clum A."/>
            <person name="Culley D."/>
            <person name="Crous P.W."/>
            <person name="Fauchery L."/>
            <person name="Girlanda M."/>
            <person name="Hayes R.D."/>
            <person name="Keri Z."/>
            <person name="LaButti K."/>
            <person name="Lipzen A."/>
            <person name="Lombard V."/>
            <person name="Magnuson J."/>
            <person name="Maillard F."/>
            <person name="Murat C."/>
            <person name="Nolan M."/>
            <person name="Ohm R.A."/>
            <person name="Pangilinan J."/>
            <person name="Pereira M.F."/>
            <person name="Perotto S."/>
            <person name="Peter M."/>
            <person name="Pfister S."/>
            <person name="Riley R."/>
            <person name="Sitrit Y."/>
            <person name="Stielow J.B."/>
            <person name="Szollosi G."/>
            <person name="Zifcakova L."/>
            <person name="Stursova M."/>
            <person name="Spatafora J.W."/>
            <person name="Tedersoo L."/>
            <person name="Vaario L.M."/>
            <person name="Yamada A."/>
            <person name="Yan M."/>
            <person name="Wang P."/>
            <person name="Xu J."/>
            <person name="Bruns T."/>
            <person name="Baldrian P."/>
            <person name="Vilgalys R."/>
            <person name="Dunand C."/>
            <person name="Henrissat B."/>
            <person name="Grigoriev I.V."/>
            <person name="Hibbett D."/>
            <person name="Nagy L.G."/>
            <person name="Martin F.M."/>
        </authorList>
    </citation>
    <scope>NUCLEOTIDE SEQUENCE</scope>
    <source>
        <strain evidence="1">UP504</strain>
    </source>
</reference>
<dbReference type="Proteomes" id="UP000886523">
    <property type="component" value="Unassembled WGS sequence"/>
</dbReference>
<protein>
    <submittedName>
        <fullName evidence="1">Uncharacterized protein</fullName>
    </submittedName>
</protein>
<gene>
    <name evidence="1" type="ORF">BS47DRAFT_1362836</name>
</gene>
<dbReference type="InterPro" id="IPR011009">
    <property type="entry name" value="Kinase-like_dom_sf"/>
</dbReference>
<organism evidence="1 2">
    <name type="scientific">Hydnum rufescens UP504</name>
    <dbReference type="NCBI Taxonomy" id="1448309"/>
    <lineage>
        <taxon>Eukaryota</taxon>
        <taxon>Fungi</taxon>
        <taxon>Dikarya</taxon>
        <taxon>Basidiomycota</taxon>
        <taxon>Agaricomycotina</taxon>
        <taxon>Agaricomycetes</taxon>
        <taxon>Cantharellales</taxon>
        <taxon>Hydnaceae</taxon>
        <taxon>Hydnum</taxon>
    </lineage>
</organism>
<dbReference type="SUPFAM" id="SSF56112">
    <property type="entry name" value="Protein kinase-like (PK-like)"/>
    <property type="match status" value="1"/>
</dbReference>
<dbReference type="Gene3D" id="1.10.510.10">
    <property type="entry name" value="Transferase(Phosphotransferase) domain 1"/>
    <property type="match status" value="1"/>
</dbReference>
<keyword evidence="2" id="KW-1185">Reference proteome</keyword>
<evidence type="ECO:0000313" key="2">
    <source>
        <dbReference type="Proteomes" id="UP000886523"/>
    </source>
</evidence>